<keyword evidence="7" id="KW-0548">Nucleotidyltransferase</keyword>
<dbReference type="Proteomes" id="UP000472276">
    <property type="component" value="Unassembled WGS sequence"/>
</dbReference>
<dbReference type="InterPro" id="IPR036397">
    <property type="entry name" value="RNaseH_sf"/>
</dbReference>
<dbReference type="Gene3D" id="2.40.70.10">
    <property type="entry name" value="Acid Proteases"/>
    <property type="match status" value="1"/>
</dbReference>
<dbReference type="Gene3D" id="2.40.50.40">
    <property type="match status" value="1"/>
</dbReference>
<name>A0AAZ1XSH0_OREAU</name>
<feature type="domain" description="Chromo" evidence="20">
    <location>
        <begin position="1055"/>
        <end position="1113"/>
    </location>
</feature>
<evidence type="ECO:0000259" key="20">
    <source>
        <dbReference type="PROSITE" id="PS50013"/>
    </source>
</evidence>
<evidence type="ECO:0000256" key="15">
    <source>
        <dbReference type="ARBA" id="ARBA00022918"/>
    </source>
</evidence>
<keyword evidence="13" id="KW-0460">Magnesium</keyword>
<dbReference type="Gene3D" id="3.30.420.10">
    <property type="entry name" value="Ribonuclease H-like superfamily/Ribonuclease H"/>
    <property type="match status" value="1"/>
</dbReference>
<evidence type="ECO:0000256" key="19">
    <source>
        <dbReference type="ARBA" id="ARBA00039658"/>
    </source>
</evidence>
<dbReference type="InterPro" id="IPR041373">
    <property type="entry name" value="RT_RNaseH"/>
</dbReference>
<keyword evidence="18" id="KW-0233">DNA recombination</keyword>
<protein>
    <recommendedName>
        <fullName evidence="19">Gypsy retrotransposon integrase-like protein 1</fullName>
        <ecNumber evidence="4">2.7.7.49</ecNumber>
        <ecNumber evidence="3">3.1.26.4</ecNumber>
    </recommendedName>
</protein>
<keyword evidence="10" id="KW-0064">Aspartyl protease</keyword>
<dbReference type="GO" id="GO:0003677">
    <property type="term" value="F:DNA binding"/>
    <property type="evidence" value="ECO:0007669"/>
    <property type="project" value="UniProtKB-KW"/>
</dbReference>
<dbReference type="InterPro" id="IPR016197">
    <property type="entry name" value="Chromo-like_dom_sf"/>
</dbReference>
<dbReference type="GO" id="GO:0004190">
    <property type="term" value="F:aspartic-type endopeptidase activity"/>
    <property type="evidence" value="ECO:0007669"/>
    <property type="project" value="UniProtKB-KW"/>
</dbReference>
<evidence type="ECO:0000256" key="17">
    <source>
        <dbReference type="ARBA" id="ARBA00023125"/>
    </source>
</evidence>
<keyword evidence="6" id="KW-0808">Transferase</keyword>
<dbReference type="Pfam" id="PF00665">
    <property type="entry name" value="rve"/>
    <property type="match status" value="1"/>
</dbReference>
<evidence type="ECO:0000256" key="1">
    <source>
        <dbReference type="ARBA" id="ARBA00004123"/>
    </source>
</evidence>
<dbReference type="InterPro" id="IPR041588">
    <property type="entry name" value="Integrase_H2C2"/>
</dbReference>
<keyword evidence="12" id="KW-0378">Hydrolase</keyword>
<dbReference type="InterPro" id="IPR000477">
    <property type="entry name" value="RT_dom"/>
</dbReference>
<reference evidence="23" key="2">
    <citation type="submission" date="2025-08" db="UniProtKB">
        <authorList>
            <consortium name="Ensembl"/>
        </authorList>
    </citation>
    <scope>IDENTIFICATION</scope>
</reference>
<dbReference type="SUPFAM" id="SSF54160">
    <property type="entry name" value="Chromo domain-like"/>
    <property type="match status" value="1"/>
</dbReference>
<evidence type="ECO:0000256" key="7">
    <source>
        <dbReference type="ARBA" id="ARBA00022695"/>
    </source>
</evidence>
<dbReference type="InterPro" id="IPR056924">
    <property type="entry name" value="SH3_Tf2-1"/>
</dbReference>
<keyword evidence="14" id="KW-0229">DNA integration</keyword>
<comment type="similarity">
    <text evidence="2">Belongs to the beta type-B retroviral polymerase family. HERV class-II K(HML-2) pol subfamily.</text>
</comment>
<dbReference type="SUPFAM" id="SSF56672">
    <property type="entry name" value="DNA/RNA polymerases"/>
    <property type="match status" value="1"/>
</dbReference>
<evidence type="ECO:0000256" key="13">
    <source>
        <dbReference type="ARBA" id="ARBA00022842"/>
    </source>
</evidence>
<dbReference type="PANTHER" id="PTHR37984">
    <property type="entry name" value="PROTEIN CBG26694"/>
    <property type="match status" value="1"/>
</dbReference>
<dbReference type="Ensembl" id="ENSOABT00000078931.1">
    <property type="protein sequence ID" value="ENSOABP00000070528.1"/>
    <property type="gene ID" value="ENSOABG00000030040.1"/>
</dbReference>
<dbReference type="EC" id="2.7.7.49" evidence="4"/>
<evidence type="ECO:0000256" key="5">
    <source>
        <dbReference type="ARBA" id="ARBA00022670"/>
    </source>
</evidence>
<dbReference type="SUPFAM" id="SSF53098">
    <property type="entry name" value="Ribonuclease H-like"/>
    <property type="match status" value="1"/>
</dbReference>
<feature type="domain" description="Reverse transcriptase" evidence="21">
    <location>
        <begin position="237"/>
        <end position="416"/>
    </location>
</feature>
<evidence type="ECO:0000313" key="23">
    <source>
        <dbReference type="Ensembl" id="ENSOABP00000070528.1"/>
    </source>
</evidence>
<dbReference type="Gene3D" id="3.10.10.10">
    <property type="entry name" value="HIV Type 1 Reverse Transcriptase, subunit A, domain 1"/>
    <property type="match status" value="1"/>
</dbReference>
<dbReference type="GO" id="GO:0015074">
    <property type="term" value="P:DNA integration"/>
    <property type="evidence" value="ECO:0007669"/>
    <property type="project" value="UniProtKB-KW"/>
</dbReference>
<dbReference type="GO" id="GO:0005634">
    <property type="term" value="C:nucleus"/>
    <property type="evidence" value="ECO:0007669"/>
    <property type="project" value="UniProtKB-SubCell"/>
</dbReference>
<comment type="subcellular location">
    <subcellularLocation>
        <location evidence="1">Nucleus</location>
    </subcellularLocation>
</comment>
<dbReference type="FunFam" id="3.30.420.10:FF:000032">
    <property type="entry name" value="Retrovirus-related Pol polyprotein from transposon 297-like Protein"/>
    <property type="match status" value="1"/>
</dbReference>
<evidence type="ECO:0000256" key="11">
    <source>
        <dbReference type="ARBA" id="ARBA00022759"/>
    </source>
</evidence>
<organism evidence="23 24">
    <name type="scientific">Oreochromis aureus</name>
    <name type="common">Israeli tilapia</name>
    <name type="synonym">Chromis aureus</name>
    <dbReference type="NCBI Taxonomy" id="47969"/>
    <lineage>
        <taxon>Eukaryota</taxon>
        <taxon>Metazoa</taxon>
        <taxon>Chordata</taxon>
        <taxon>Craniata</taxon>
        <taxon>Vertebrata</taxon>
        <taxon>Euteleostomi</taxon>
        <taxon>Actinopterygii</taxon>
        <taxon>Neopterygii</taxon>
        <taxon>Teleostei</taxon>
        <taxon>Neoteleostei</taxon>
        <taxon>Acanthomorphata</taxon>
        <taxon>Ovalentaria</taxon>
        <taxon>Cichlomorphae</taxon>
        <taxon>Cichliformes</taxon>
        <taxon>Cichlidae</taxon>
        <taxon>African cichlids</taxon>
        <taxon>Pseudocrenilabrinae</taxon>
        <taxon>Oreochromini</taxon>
        <taxon>Oreochromis</taxon>
    </lineage>
</organism>
<proteinExistence type="inferred from homology"/>
<evidence type="ECO:0000256" key="2">
    <source>
        <dbReference type="ARBA" id="ARBA00010879"/>
    </source>
</evidence>
<evidence type="ECO:0000256" key="3">
    <source>
        <dbReference type="ARBA" id="ARBA00012180"/>
    </source>
</evidence>
<dbReference type="CDD" id="cd01647">
    <property type="entry name" value="RT_LTR"/>
    <property type="match status" value="1"/>
</dbReference>
<dbReference type="SMART" id="SM00298">
    <property type="entry name" value="CHROMO"/>
    <property type="match status" value="1"/>
</dbReference>
<keyword evidence="11" id="KW-0255">Endonuclease</keyword>
<sequence>MPLSGKRPSPSVAVGILTGATMNTAPHLNCSAKLVFQSHTHLCCALLDSGAEQSFLDESLARKLGFPAVPLQEPLQVLALNGSPLAEITHRTADLTLVLSGNHVERVSLFLFKAPSTPLVLGFPWLKQHNPQIDWAQGRVTGWSEWCHEHCLRAAVPSLVPLTPEAQVKAPDLSAVPPEYHDLAQVFSKDLAVSLPPHRPYDCGIDLHPGAPLPTSRLYSISRPERETMERYITDSLSAGLIRPSTSPLGAGFFFVQKKDKSLRPCIDFRGLNKITVKNRYPLPLLVSAFELLQGATIFSKLDLRNAYHLVRIREGDEWKTAFNTHLGHFEYLVMPFGLTNAPAVFQAMVNDVLRDFINHFVFVYLDDILIFSKTRAEHVKQVRLVLQRLLENRLFVKGEKCQFHVQSVPFLGFIVEEGQLRADPAKVKAVVEWPEPKTRRELQRFIGFANFYRRFIRDFSKVVSPLTQLTSPKQPFLWSSSAQQAFAHLKQLFSSAPILIQADLTRPFVVEVDASDSGVGAVLSQRVEGKLHPCAFFSRRLTQAERNYDVGDRELLAIKLALEEWRHWLEGSEHPVVIWTDHKNLAYIQAAKRLNARQARWALFFTRFNITITYRPGSRNTKPDALSRQFAPHTDDGERQRPILPATCIVGAITWEIERIVKEAQQREPDPGTGPDGLLFVPTTVRSRVIHWAHTARFSCHPGKNRTISFLQRLFWWPSLIRDVRDYVAACPTCARNKTPSAPQAGLLRPLPVPKRPWSHIAVDFVTGLPPSSGNTTILTIVDRFSKAAHFVALTKLPTALETAQLLTQHVFRLHGIPQDIVSDRGPQFTSQVWRAFCSELGAQVSLSSGFHPQTNGQAERANQELETMLRCVVSSNQSTWSDQLAWIEYAHNSSTSAATGVSPFEASLGYQPPLLTITEGELTVPSVQHHLRRCRRAWRATRAALLRTAEQNKRLADRRRTPAPAYRVGQQVWLSSRYIPLRTESKKLAPRFIGPFSIQAVLNPVTVRLALPRNMRIHNVFHVSQVKPVRTSPLCPPSRPPPPARVVAGAPAYAITRIMDARRRGRGFQFLVDWAGYGPEERAWVPRSAILDGAMVKEFRRRHPDKFGRSPGGSR</sequence>
<dbReference type="EC" id="3.1.26.4" evidence="3"/>
<dbReference type="InterPro" id="IPR000953">
    <property type="entry name" value="Chromo/chromo_shadow_dom"/>
</dbReference>
<evidence type="ECO:0000256" key="16">
    <source>
        <dbReference type="ARBA" id="ARBA00022932"/>
    </source>
</evidence>
<dbReference type="InterPro" id="IPR012337">
    <property type="entry name" value="RNaseH-like_sf"/>
</dbReference>
<keyword evidence="24" id="KW-1185">Reference proteome</keyword>
<evidence type="ECO:0000256" key="6">
    <source>
        <dbReference type="ARBA" id="ARBA00022679"/>
    </source>
</evidence>
<keyword evidence="9" id="KW-0479">Metal-binding</keyword>
<dbReference type="Pfam" id="PF00078">
    <property type="entry name" value="RVT_1"/>
    <property type="match status" value="1"/>
</dbReference>
<evidence type="ECO:0000256" key="9">
    <source>
        <dbReference type="ARBA" id="ARBA00022723"/>
    </source>
</evidence>
<evidence type="ECO:0000256" key="10">
    <source>
        <dbReference type="ARBA" id="ARBA00022750"/>
    </source>
</evidence>
<reference evidence="23" key="3">
    <citation type="submission" date="2025-09" db="UniProtKB">
        <authorList>
            <consortium name="Ensembl"/>
        </authorList>
    </citation>
    <scope>IDENTIFICATION</scope>
</reference>
<evidence type="ECO:0000256" key="4">
    <source>
        <dbReference type="ARBA" id="ARBA00012493"/>
    </source>
</evidence>
<evidence type="ECO:0000259" key="22">
    <source>
        <dbReference type="PROSITE" id="PS50994"/>
    </source>
</evidence>
<dbReference type="Pfam" id="PF17917">
    <property type="entry name" value="RT_RNaseH"/>
    <property type="match status" value="1"/>
</dbReference>
<evidence type="ECO:0000256" key="18">
    <source>
        <dbReference type="ARBA" id="ARBA00023172"/>
    </source>
</evidence>
<dbReference type="Gene3D" id="1.10.340.70">
    <property type="match status" value="1"/>
</dbReference>
<dbReference type="GO" id="GO:0003887">
    <property type="term" value="F:DNA-directed DNA polymerase activity"/>
    <property type="evidence" value="ECO:0007669"/>
    <property type="project" value="UniProtKB-KW"/>
</dbReference>
<dbReference type="GO" id="GO:0006310">
    <property type="term" value="P:DNA recombination"/>
    <property type="evidence" value="ECO:0007669"/>
    <property type="project" value="UniProtKB-KW"/>
</dbReference>
<dbReference type="InterPro" id="IPR043128">
    <property type="entry name" value="Rev_trsase/Diguanyl_cyclase"/>
</dbReference>
<evidence type="ECO:0000259" key="21">
    <source>
        <dbReference type="PROSITE" id="PS50878"/>
    </source>
</evidence>
<evidence type="ECO:0000313" key="24">
    <source>
        <dbReference type="Proteomes" id="UP000472276"/>
    </source>
</evidence>
<keyword evidence="17" id="KW-0238">DNA-binding</keyword>
<keyword evidence="16" id="KW-0239">DNA-directed DNA polymerase</keyword>
<dbReference type="Pfam" id="PF24626">
    <property type="entry name" value="SH3_Tf2-1"/>
    <property type="match status" value="1"/>
</dbReference>
<dbReference type="Gene3D" id="3.30.70.270">
    <property type="match status" value="2"/>
</dbReference>
<dbReference type="GO" id="GO:0004523">
    <property type="term" value="F:RNA-DNA hybrid ribonuclease activity"/>
    <property type="evidence" value="ECO:0007669"/>
    <property type="project" value="UniProtKB-EC"/>
</dbReference>
<accession>A0AAZ1XSH0</accession>
<keyword evidence="15" id="KW-0695">RNA-directed DNA polymerase</keyword>
<dbReference type="PROSITE" id="PS50994">
    <property type="entry name" value="INTEGRASE"/>
    <property type="match status" value="1"/>
</dbReference>
<dbReference type="GO" id="GO:0046872">
    <property type="term" value="F:metal ion binding"/>
    <property type="evidence" value="ECO:0007669"/>
    <property type="project" value="UniProtKB-KW"/>
</dbReference>
<dbReference type="PANTHER" id="PTHR37984:SF5">
    <property type="entry name" value="PROTEIN NYNRIN-LIKE"/>
    <property type="match status" value="1"/>
</dbReference>
<dbReference type="GO" id="GO:0006508">
    <property type="term" value="P:proteolysis"/>
    <property type="evidence" value="ECO:0007669"/>
    <property type="project" value="UniProtKB-KW"/>
</dbReference>
<dbReference type="InterPro" id="IPR023780">
    <property type="entry name" value="Chromo_domain"/>
</dbReference>
<dbReference type="CDD" id="cd09274">
    <property type="entry name" value="RNase_HI_RT_Ty3"/>
    <property type="match status" value="1"/>
</dbReference>
<dbReference type="FunFam" id="3.30.70.270:FF:000020">
    <property type="entry name" value="Transposon Tf2-6 polyprotein-like Protein"/>
    <property type="match status" value="1"/>
</dbReference>
<evidence type="ECO:0000256" key="14">
    <source>
        <dbReference type="ARBA" id="ARBA00022908"/>
    </source>
</evidence>
<dbReference type="InterPro" id="IPR021109">
    <property type="entry name" value="Peptidase_aspartic_dom_sf"/>
</dbReference>
<feature type="domain" description="Integrase catalytic" evidence="22">
    <location>
        <begin position="754"/>
        <end position="913"/>
    </location>
</feature>
<dbReference type="InterPro" id="IPR050951">
    <property type="entry name" value="Retrovirus_Pol_polyprotein"/>
</dbReference>
<dbReference type="PROSITE" id="PS50878">
    <property type="entry name" value="RT_POL"/>
    <property type="match status" value="1"/>
</dbReference>
<reference evidence="24" key="1">
    <citation type="submission" date="2020-03" db="EMBL/GenBank/DDBJ databases">
        <title>Evolution of repeat sequences and sex chromosomes of tilapia species revealed by chromosome-level genomes.</title>
        <authorList>
            <person name="Xu L."/>
            <person name="Tao W."/>
            <person name="Wang D."/>
            <person name="Zhou Q."/>
        </authorList>
    </citation>
    <scope>NUCLEOTIDE SEQUENCE [LARGE SCALE GENOMIC DNA]</scope>
    <source>
        <strain evidence="24">Israel</strain>
    </source>
</reference>
<keyword evidence="5" id="KW-0645">Protease</keyword>
<evidence type="ECO:0000256" key="8">
    <source>
        <dbReference type="ARBA" id="ARBA00022722"/>
    </source>
</evidence>
<dbReference type="InterPro" id="IPR043502">
    <property type="entry name" value="DNA/RNA_pol_sf"/>
</dbReference>
<dbReference type="GO" id="GO:0003964">
    <property type="term" value="F:RNA-directed DNA polymerase activity"/>
    <property type="evidence" value="ECO:0007669"/>
    <property type="project" value="UniProtKB-KW"/>
</dbReference>
<dbReference type="InterPro" id="IPR001584">
    <property type="entry name" value="Integrase_cat-core"/>
</dbReference>
<dbReference type="PROSITE" id="PS50013">
    <property type="entry name" value="CHROMO_2"/>
    <property type="match status" value="1"/>
</dbReference>
<dbReference type="Pfam" id="PF00385">
    <property type="entry name" value="Chromo"/>
    <property type="match status" value="1"/>
</dbReference>
<dbReference type="Pfam" id="PF17921">
    <property type="entry name" value="Integrase_H2C2"/>
    <property type="match status" value="1"/>
</dbReference>
<dbReference type="CDD" id="cd00303">
    <property type="entry name" value="retropepsin_like"/>
    <property type="match status" value="1"/>
</dbReference>
<dbReference type="SUPFAM" id="SSF50630">
    <property type="entry name" value="Acid proteases"/>
    <property type="match status" value="1"/>
</dbReference>
<dbReference type="AlphaFoldDB" id="A0AAZ1XSH0"/>
<dbReference type="FunFam" id="3.10.20.370:FF:000003">
    <property type="entry name" value="Transposon Tf2-6 polyprotein"/>
    <property type="match status" value="1"/>
</dbReference>
<keyword evidence="8" id="KW-0540">Nuclease</keyword>
<evidence type="ECO:0000256" key="12">
    <source>
        <dbReference type="ARBA" id="ARBA00022801"/>
    </source>
</evidence>